<organism evidence="2 3">
    <name type="scientific">Nocardioides mesophilus</name>
    <dbReference type="NCBI Taxonomy" id="433659"/>
    <lineage>
        <taxon>Bacteria</taxon>
        <taxon>Bacillati</taxon>
        <taxon>Actinomycetota</taxon>
        <taxon>Actinomycetes</taxon>
        <taxon>Propionibacteriales</taxon>
        <taxon>Nocardioidaceae</taxon>
        <taxon>Nocardioides</taxon>
    </lineage>
</organism>
<evidence type="ECO:0000313" key="2">
    <source>
        <dbReference type="EMBL" id="QNN55209.1"/>
    </source>
</evidence>
<evidence type="ECO:0000256" key="1">
    <source>
        <dbReference type="SAM" id="MobiDB-lite"/>
    </source>
</evidence>
<gene>
    <name evidence="2" type="ORF">H9L09_13770</name>
</gene>
<evidence type="ECO:0000313" key="3">
    <source>
        <dbReference type="Proteomes" id="UP000515947"/>
    </source>
</evidence>
<protein>
    <recommendedName>
        <fullName evidence="4">YccF domain-containing protein</fullName>
    </recommendedName>
</protein>
<dbReference type="PROSITE" id="PS51257">
    <property type="entry name" value="PROKAR_LIPOPROTEIN"/>
    <property type="match status" value="1"/>
</dbReference>
<name>A0A7G9RHY4_9ACTN</name>
<proteinExistence type="predicted"/>
<dbReference type="Proteomes" id="UP000515947">
    <property type="component" value="Chromosome"/>
</dbReference>
<accession>A0A7G9RHY4</accession>
<feature type="region of interest" description="Disordered" evidence="1">
    <location>
        <begin position="63"/>
        <end position="89"/>
    </location>
</feature>
<evidence type="ECO:0008006" key="4">
    <source>
        <dbReference type="Google" id="ProtNLM"/>
    </source>
</evidence>
<dbReference type="EMBL" id="CP060713">
    <property type="protein sequence ID" value="QNN55209.1"/>
    <property type="molecule type" value="Genomic_DNA"/>
</dbReference>
<dbReference type="RefSeq" id="WP_187581049.1">
    <property type="nucleotide sequence ID" value="NZ_CP060713.1"/>
</dbReference>
<dbReference type="AlphaFoldDB" id="A0A7G9RHY4"/>
<reference evidence="2 3" key="1">
    <citation type="submission" date="2020-08" db="EMBL/GenBank/DDBJ databases">
        <title>Genome sequence of Nocardioides mesophilus KACC 16243T.</title>
        <authorList>
            <person name="Hyun D.-W."/>
            <person name="Bae J.-W."/>
        </authorList>
    </citation>
    <scope>NUCLEOTIDE SEQUENCE [LARGE SCALE GENOMIC DNA]</scope>
    <source>
        <strain evidence="2 3">KACC 16243</strain>
    </source>
</reference>
<sequence length="105" mass="11192">MRIAKALLGALVWILACVVALLGIVLSATLILLPLGIPLLVLSGRLFGKSVALVLPRAVTHPGEELGKSAKKKGRAVKEDAPTPDPAAAKKKLLPFFRRRKKKPV</sequence>
<keyword evidence="3" id="KW-1185">Reference proteome</keyword>
<dbReference type="KEGG" id="nmes:H9L09_13770"/>